<dbReference type="Proteomes" id="UP001341840">
    <property type="component" value="Unassembled WGS sequence"/>
</dbReference>
<dbReference type="SMART" id="SM00239">
    <property type="entry name" value="C2"/>
    <property type="match status" value="1"/>
</dbReference>
<dbReference type="SUPFAM" id="SSF49562">
    <property type="entry name" value="C2 domain (Calcium/lipid-binding domain, CaLB)"/>
    <property type="match status" value="1"/>
</dbReference>
<protein>
    <recommendedName>
        <fullName evidence="2">C2 domain-containing protein</fullName>
    </recommendedName>
</protein>
<dbReference type="InterPro" id="IPR035892">
    <property type="entry name" value="C2_domain_sf"/>
</dbReference>
<evidence type="ECO:0000313" key="3">
    <source>
        <dbReference type="EMBL" id="MED6140395.1"/>
    </source>
</evidence>
<proteinExistence type="predicted"/>
<dbReference type="PROSITE" id="PS50004">
    <property type="entry name" value="C2"/>
    <property type="match status" value="1"/>
</dbReference>
<accession>A0ABU6SVS9</accession>
<dbReference type="Pfam" id="PF00168">
    <property type="entry name" value="C2"/>
    <property type="match status" value="1"/>
</dbReference>
<dbReference type="CDD" id="cd04051">
    <property type="entry name" value="C2_SRC2_like"/>
    <property type="match status" value="1"/>
</dbReference>
<dbReference type="InterPro" id="IPR000008">
    <property type="entry name" value="C2_dom"/>
</dbReference>
<dbReference type="PANTHER" id="PTHR32246:SF15">
    <property type="entry name" value="CALCIUM-DEPENDENT LIPID-BINDING (CALB DOMAIN) FAMILY PROTEIN"/>
    <property type="match status" value="1"/>
</dbReference>
<comment type="caution">
    <text evidence="3">The sequence shown here is derived from an EMBL/GenBank/DDBJ whole genome shotgun (WGS) entry which is preliminary data.</text>
</comment>
<feature type="domain" description="C2" evidence="2">
    <location>
        <begin position="1"/>
        <end position="112"/>
    </location>
</feature>
<feature type="region of interest" description="Disordered" evidence="1">
    <location>
        <begin position="175"/>
        <end position="208"/>
    </location>
</feature>
<gene>
    <name evidence="3" type="ORF">PIB30_092713</name>
</gene>
<dbReference type="Gene3D" id="2.60.40.150">
    <property type="entry name" value="C2 domain"/>
    <property type="match status" value="1"/>
</dbReference>
<organism evidence="3 4">
    <name type="scientific">Stylosanthes scabra</name>
    <dbReference type="NCBI Taxonomy" id="79078"/>
    <lineage>
        <taxon>Eukaryota</taxon>
        <taxon>Viridiplantae</taxon>
        <taxon>Streptophyta</taxon>
        <taxon>Embryophyta</taxon>
        <taxon>Tracheophyta</taxon>
        <taxon>Spermatophyta</taxon>
        <taxon>Magnoliopsida</taxon>
        <taxon>eudicotyledons</taxon>
        <taxon>Gunneridae</taxon>
        <taxon>Pentapetalae</taxon>
        <taxon>rosids</taxon>
        <taxon>fabids</taxon>
        <taxon>Fabales</taxon>
        <taxon>Fabaceae</taxon>
        <taxon>Papilionoideae</taxon>
        <taxon>50 kb inversion clade</taxon>
        <taxon>dalbergioids sensu lato</taxon>
        <taxon>Dalbergieae</taxon>
        <taxon>Pterocarpus clade</taxon>
        <taxon>Stylosanthes</taxon>
    </lineage>
</organism>
<evidence type="ECO:0000313" key="4">
    <source>
        <dbReference type="Proteomes" id="UP001341840"/>
    </source>
</evidence>
<dbReference type="EMBL" id="JASCZI010062346">
    <property type="protein sequence ID" value="MED6140395.1"/>
    <property type="molecule type" value="Genomic_DNA"/>
</dbReference>
<keyword evidence="4" id="KW-1185">Reference proteome</keyword>
<name>A0ABU6SVS9_9FABA</name>
<dbReference type="InterPro" id="IPR044750">
    <property type="entry name" value="C2_SRC2/BAP"/>
</dbReference>
<feature type="compositionally biased region" description="Polar residues" evidence="1">
    <location>
        <begin position="185"/>
        <end position="208"/>
    </location>
</feature>
<dbReference type="PANTHER" id="PTHR32246">
    <property type="entry name" value="INGRESSION PROTEIN FIC1"/>
    <property type="match status" value="1"/>
</dbReference>
<evidence type="ECO:0000259" key="2">
    <source>
        <dbReference type="PROSITE" id="PS50004"/>
    </source>
</evidence>
<evidence type="ECO:0000256" key="1">
    <source>
        <dbReference type="SAM" id="MobiDB-lite"/>
    </source>
</evidence>
<sequence>MAKIWVEICLISARGVRSSTPSLWKRQWYAVGWVDPNNKYCTKIDSSGNSSPLWRTKFSFPVDPDSEPSFEELALSVEVYSRDPIFLTEKLHGSTTVLLKEFLTRHVNNEKKKNSDEEVGSYQLRGKKSKKPKGFIDVSVRVFEENNDPISHLGNDEGIVLQDHGYKSNLVTNGGFGQGYPQQPIPQSFHGSHKQAQTNVPSAQQVSFPSNYSNPYGVAPSYPASAGPSYYQPARGPPPPIQPPPPSNVGYYAPSFYPSSDELGPSYINMPSSSSYAAAPNRPRGPPGFAIGAGAGALAAGAVMFGDVPSSLGDPTIAIVTDPLF</sequence>
<reference evidence="3 4" key="1">
    <citation type="journal article" date="2023" name="Plants (Basel)">
        <title>Bridging the Gap: Combining Genomics and Transcriptomics Approaches to Understand Stylosanthes scabra, an Orphan Legume from the Brazilian Caatinga.</title>
        <authorList>
            <person name="Ferreira-Neto J.R.C."/>
            <person name="da Silva M.D."/>
            <person name="Binneck E."/>
            <person name="de Melo N.F."/>
            <person name="da Silva R.H."/>
            <person name="de Melo A.L.T.M."/>
            <person name="Pandolfi V."/>
            <person name="Bustamante F.O."/>
            <person name="Brasileiro-Vidal A.C."/>
            <person name="Benko-Iseppon A.M."/>
        </authorList>
    </citation>
    <scope>NUCLEOTIDE SEQUENCE [LARGE SCALE GENOMIC DNA]</scope>
    <source>
        <tissue evidence="3">Leaves</tissue>
    </source>
</reference>